<name>A0A2A9DS31_9MICO</name>
<reference evidence="1 2" key="1">
    <citation type="submission" date="2017-10" db="EMBL/GenBank/DDBJ databases">
        <title>Sequencing the genomes of 1000 actinobacteria strains.</title>
        <authorList>
            <person name="Klenk H.-P."/>
        </authorList>
    </citation>
    <scope>NUCLEOTIDE SEQUENCE [LARGE SCALE GENOMIC DNA]</scope>
    <source>
        <strain evidence="1 2">DSM 21798</strain>
    </source>
</reference>
<keyword evidence="2" id="KW-1185">Reference proteome</keyword>
<proteinExistence type="predicted"/>
<dbReference type="Proteomes" id="UP000221369">
    <property type="component" value="Unassembled WGS sequence"/>
</dbReference>
<organism evidence="1 2">
    <name type="scientific">Paramicrobacterium agarici</name>
    <dbReference type="NCBI Taxonomy" id="630514"/>
    <lineage>
        <taxon>Bacteria</taxon>
        <taxon>Bacillati</taxon>
        <taxon>Actinomycetota</taxon>
        <taxon>Actinomycetes</taxon>
        <taxon>Micrococcales</taxon>
        <taxon>Microbacteriaceae</taxon>
        <taxon>Paramicrobacterium</taxon>
    </lineage>
</organism>
<protein>
    <recommendedName>
        <fullName evidence="3">Sigma-70-like protein</fullName>
    </recommendedName>
</protein>
<accession>A0A2A9DS31</accession>
<evidence type="ECO:0008006" key="3">
    <source>
        <dbReference type="Google" id="ProtNLM"/>
    </source>
</evidence>
<gene>
    <name evidence="1" type="ORF">ATJ78_0507</name>
</gene>
<dbReference type="EMBL" id="PDJE01000001">
    <property type="protein sequence ID" value="PFG29597.1"/>
    <property type="molecule type" value="Genomic_DNA"/>
</dbReference>
<dbReference type="RefSeq" id="WP_098406158.1">
    <property type="nucleotide sequence ID" value="NZ_PDJE01000001.1"/>
</dbReference>
<dbReference type="OrthoDB" id="5772641at2"/>
<evidence type="ECO:0000313" key="2">
    <source>
        <dbReference type="Proteomes" id="UP000221369"/>
    </source>
</evidence>
<sequence>MTREGRWWIIDVLSIDHRTQARALSEVEYMGRDLIATMEDVEPDSFDVAVQIEKPADVAAQLDEAARLDREAQEAIARAAHDRRAAARRLREVYALSAIDIAALLGVTRGRVYQLLEDREKASV</sequence>
<comment type="caution">
    <text evidence="1">The sequence shown here is derived from an EMBL/GenBank/DDBJ whole genome shotgun (WGS) entry which is preliminary data.</text>
</comment>
<dbReference type="AlphaFoldDB" id="A0A2A9DS31"/>
<evidence type="ECO:0000313" key="1">
    <source>
        <dbReference type="EMBL" id="PFG29597.1"/>
    </source>
</evidence>